<keyword evidence="5 7" id="KW-0131">Cell cycle</keyword>
<gene>
    <name evidence="10" type="ORF">AMAG_12047</name>
</gene>
<feature type="compositionally biased region" description="Gly residues" evidence="8">
    <location>
        <begin position="1569"/>
        <end position="1580"/>
    </location>
</feature>
<feature type="region of interest" description="Disordered" evidence="8">
    <location>
        <begin position="1526"/>
        <end position="1638"/>
    </location>
</feature>
<keyword evidence="4 7" id="KW-0539">Nucleus</keyword>
<reference evidence="10 11" key="1">
    <citation type="submission" date="2009-11" db="EMBL/GenBank/DDBJ databases">
        <title>Annotation of Allomyces macrogynus ATCC 38327.</title>
        <authorList>
            <consortium name="The Broad Institute Genome Sequencing Platform"/>
            <person name="Russ C."/>
            <person name="Cuomo C."/>
            <person name="Burger G."/>
            <person name="Gray M.W."/>
            <person name="Holland P.W.H."/>
            <person name="King N."/>
            <person name="Lang F.B.F."/>
            <person name="Roger A.J."/>
            <person name="Ruiz-Trillo I."/>
            <person name="Young S.K."/>
            <person name="Zeng Q."/>
            <person name="Gargeya S."/>
            <person name="Fitzgerald M."/>
            <person name="Haas B."/>
            <person name="Abouelleil A."/>
            <person name="Alvarado L."/>
            <person name="Arachchi H.M."/>
            <person name="Berlin A."/>
            <person name="Chapman S.B."/>
            <person name="Gearin G."/>
            <person name="Goldberg J."/>
            <person name="Griggs A."/>
            <person name="Gujja S."/>
            <person name="Hansen M."/>
            <person name="Heiman D."/>
            <person name="Howarth C."/>
            <person name="Larimer J."/>
            <person name="Lui A."/>
            <person name="MacDonald P.J.P."/>
            <person name="McCowen C."/>
            <person name="Montmayeur A."/>
            <person name="Murphy C."/>
            <person name="Neiman D."/>
            <person name="Pearson M."/>
            <person name="Priest M."/>
            <person name="Roberts A."/>
            <person name="Saif S."/>
            <person name="Shea T."/>
            <person name="Sisk P."/>
            <person name="Stolte C."/>
            <person name="Sykes S."/>
            <person name="Wortman J."/>
            <person name="Nusbaum C."/>
            <person name="Birren B."/>
        </authorList>
    </citation>
    <scope>NUCLEOTIDE SEQUENCE [LARGE SCALE GENOMIC DNA]</scope>
    <source>
        <strain evidence="10 11">ATCC 38327</strain>
    </source>
</reference>
<sequence>MSPAKRPAKTAKSANSRATLAETLDAAVEDGAEIAADTIAKLMDALANGSIQLDGDRARALATMCLERVARVEDADFLAMVGQMLAERAAARDRENSDDDEDGETPRSMSTVHVFDRITVGLEASMVVVLMFHAHPDAASEEALLLVANTFKNHVKGSLVPIFEARERLHDGATDRAPSITNGRLTSLPVQALTDTPHFDKRFQKLLYLLCTLMTRLRDLVVAHPRHAASDAVAIALAYGSLAPLFTQGAADNVLQMRGLELLCAIAARKPELRTGIVDELVSNLIKSTDASGPTKKLPRRYKLPSGKAIMTISALLMHLVQACVPEPPTAAGSTTARAVVPDDEAPAPVMEQCCAMAAHMVKYLLARATKKSKATATTEAEYVHLLRGIFDDVLTVLPAPEFPSAELFARVTMQLMLGVMEDEGTADAAVKALAMDVFSSLLCRTRQSHAKYADVVVGDEEIAQAQAATYAYLAAGAKTDVGLAAAQWYLVTEWRAMAAAAAATAAATGKKGTGVAMLDDSDSEDEHGGPPKAPVTDTSPLAWESQSLPENVDRAECIECMELLLAKCALLLRHTDPLLARVLRWFEAKEVAVRSRAVKVLSQVVQVDASLMNLAAVQAALAARLHDPSPSVRDSVLETVGKWMLSAPAQGTAGVAYLEVLLERVHDTALSVRKRAIRTLGHLAPRIGVDERDRLATRVFGRLRDDEDTVSELAKKVLLDVVMPYLSVLATAAASLAAGTTSVLVTGPITDQAAGNLHAHEAVSTYKSFTDPLRMELQAQALVFAGLAKWIPAAAVAEFLGQLSDDDLKGRPLALLVVALFYQVQTSGVAVDQTTTAGAAATEPFMNALRALGVVARARPDLITGDMLAQAAKYLAMPPTATVTNAAPAQTEVHLVQHLALALFRDALDGDGGRIEIAIPAHTLQDAEIAVCRILQWGAHINVRDSVAVLCMVARRIKASGNTAGPDRVAKLLTSSVTQLAVCRTSLQGSDPPRLPPKMREDHVRRLAVILGSMAQYGALPAPPAEGSPETVFALLHFFCSAECGLMEATRAVALQAIGYMVLQYSKLFLQPPMLRLIKGALDEKDKAPKLAEVVMEMLVQFMAKDDARAAQKLKSNGETFDRQAFLGTTMDFATAGISESLAQSLVTEITACALVPPRDPYLRLAELAQDVIGYIASNRLAHPKFVMPAVVALSASPHAPLASRARAHHLKLHTQHQSVIYDANRDALLAAYKYQAACQGTDAPVGFLPVTEVEPVPMAMLHAFYAVVQSAKRDRRAVLLLLTRIFDMSPKAFAAARRAQKAGGAAAATAVPELGHPACAQTVGLAQWVADNLATLPYKHEDEVLSVIQAINQVVAGIGLTIKHDLERHVDDQSDEQGENETDWDTPTLARAALCMGVALATKAHLVRAYRLSAAKIRNFQGGAESGGGGASRTTAAAAARTAARTVVKRDDHVATQYASALPADVVRLLSADEIDEVAHAQLACAALAFLNARIDGDPGITQHEAVPDGDEDDEDEAMDVDVDVSSDQPTSDAPRAAHVDVPPVIEAMLNPGKPPARAAPTRRGGAAKGSRGGGRGGAAAVVGPPKPKRVAKARAKRVVESETSEPDSDSEPVRAPPRKAPAGASKGARVRKSGG</sequence>
<evidence type="ECO:0000256" key="7">
    <source>
        <dbReference type="RuleBase" id="RU364107"/>
    </source>
</evidence>
<dbReference type="InterPro" id="IPR024986">
    <property type="entry name" value="Nipped-B_C"/>
</dbReference>
<dbReference type="OrthoDB" id="418242at2759"/>
<dbReference type="InterPro" id="IPR021133">
    <property type="entry name" value="HEAT_type_2"/>
</dbReference>
<reference evidence="11" key="2">
    <citation type="submission" date="2009-11" db="EMBL/GenBank/DDBJ databases">
        <title>The Genome Sequence of Allomyces macrogynus strain ATCC 38327.</title>
        <authorList>
            <consortium name="The Broad Institute Genome Sequencing Platform"/>
            <person name="Russ C."/>
            <person name="Cuomo C."/>
            <person name="Shea T."/>
            <person name="Young S.K."/>
            <person name="Zeng Q."/>
            <person name="Koehrsen M."/>
            <person name="Haas B."/>
            <person name="Borodovsky M."/>
            <person name="Guigo R."/>
            <person name="Alvarado L."/>
            <person name="Berlin A."/>
            <person name="Borenstein D."/>
            <person name="Chen Z."/>
            <person name="Engels R."/>
            <person name="Freedman E."/>
            <person name="Gellesch M."/>
            <person name="Goldberg J."/>
            <person name="Griggs A."/>
            <person name="Gujja S."/>
            <person name="Heiman D."/>
            <person name="Hepburn T."/>
            <person name="Howarth C."/>
            <person name="Jen D."/>
            <person name="Larson L."/>
            <person name="Lewis B."/>
            <person name="Mehta T."/>
            <person name="Park D."/>
            <person name="Pearson M."/>
            <person name="Roberts A."/>
            <person name="Saif S."/>
            <person name="Shenoy N."/>
            <person name="Sisk P."/>
            <person name="Stolte C."/>
            <person name="Sykes S."/>
            <person name="Walk T."/>
            <person name="White J."/>
            <person name="Yandava C."/>
            <person name="Burger G."/>
            <person name="Gray M.W."/>
            <person name="Holland P.W.H."/>
            <person name="King N."/>
            <person name="Lang F.B.F."/>
            <person name="Roger A.J."/>
            <person name="Ruiz-Trillo I."/>
            <person name="Lander E."/>
            <person name="Nusbaum C."/>
        </authorList>
    </citation>
    <scope>NUCLEOTIDE SEQUENCE [LARGE SCALE GENOMIC DNA]</scope>
    <source>
        <strain evidence="11">ATCC 38327</strain>
    </source>
</reference>
<evidence type="ECO:0000256" key="3">
    <source>
        <dbReference type="ARBA" id="ARBA00022737"/>
    </source>
</evidence>
<evidence type="ECO:0000256" key="5">
    <source>
        <dbReference type="ARBA" id="ARBA00023306"/>
    </source>
</evidence>
<dbReference type="PANTHER" id="PTHR21704:SF18">
    <property type="entry name" value="NIPPED-B-LIKE PROTEIN"/>
    <property type="match status" value="1"/>
</dbReference>
<dbReference type="GO" id="GO:0010468">
    <property type="term" value="P:regulation of gene expression"/>
    <property type="evidence" value="ECO:0007669"/>
    <property type="project" value="InterPro"/>
</dbReference>
<dbReference type="Proteomes" id="UP000054350">
    <property type="component" value="Unassembled WGS sequence"/>
</dbReference>
<dbReference type="GO" id="GO:0090694">
    <property type="term" value="C:Scc2-Scc4 cohesin loading complex"/>
    <property type="evidence" value="ECO:0007669"/>
    <property type="project" value="TreeGrafter"/>
</dbReference>
<evidence type="ECO:0000313" key="11">
    <source>
        <dbReference type="Proteomes" id="UP000054350"/>
    </source>
</evidence>
<dbReference type="PANTHER" id="PTHR21704">
    <property type="entry name" value="NIPPED-B-LIKE PROTEIN DELANGIN SCC2-RELATED"/>
    <property type="match status" value="1"/>
</dbReference>
<dbReference type="GO" id="GO:0140588">
    <property type="term" value="P:chromatin looping"/>
    <property type="evidence" value="ECO:0007669"/>
    <property type="project" value="InterPro"/>
</dbReference>
<dbReference type="GO" id="GO:0034087">
    <property type="term" value="P:establishment of mitotic sister chromatid cohesion"/>
    <property type="evidence" value="ECO:0007669"/>
    <property type="project" value="TreeGrafter"/>
</dbReference>
<dbReference type="Gene3D" id="1.25.10.10">
    <property type="entry name" value="Leucine-rich Repeat Variant"/>
    <property type="match status" value="1"/>
</dbReference>
<dbReference type="OMA" id="GSTDWPA"/>
<dbReference type="eggNOG" id="KOG1020">
    <property type="taxonomic scope" value="Eukaryota"/>
</dbReference>
<feature type="compositionally biased region" description="Basic residues" evidence="8">
    <location>
        <begin position="1589"/>
        <end position="1599"/>
    </location>
</feature>
<keyword evidence="3 7" id="KW-0677">Repeat</keyword>
<evidence type="ECO:0000256" key="1">
    <source>
        <dbReference type="ARBA" id="ARBA00004123"/>
    </source>
</evidence>
<protein>
    <recommendedName>
        <fullName evidence="7">Sister chromatid cohesion protein</fullName>
    </recommendedName>
</protein>
<dbReference type="STRING" id="578462.A0A0L0SYW4"/>
<evidence type="ECO:0000259" key="9">
    <source>
        <dbReference type="Pfam" id="PF12830"/>
    </source>
</evidence>
<dbReference type="VEuPathDB" id="FungiDB:AMAG_12047"/>
<dbReference type="InterPro" id="IPR016024">
    <property type="entry name" value="ARM-type_fold"/>
</dbReference>
<dbReference type="PROSITE" id="PS50077">
    <property type="entry name" value="HEAT_REPEAT"/>
    <property type="match status" value="1"/>
</dbReference>
<dbReference type="Pfam" id="PF12765">
    <property type="entry name" value="Cohesin_HEAT"/>
    <property type="match status" value="1"/>
</dbReference>
<evidence type="ECO:0000256" key="8">
    <source>
        <dbReference type="SAM" id="MobiDB-lite"/>
    </source>
</evidence>
<evidence type="ECO:0000256" key="2">
    <source>
        <dbReference type="ARBA" id="ARBA00009252"/>
    </source>
</evidence>
<feature type="compositionally biased region" description="Low complexity" evidence="8">
    <location>
        <begin position="1558"/>
        <end position="1567"/>
    </location>
</feature>
<dbReference type="SUPFAM" id="SSF48371">
    <property type="entry name" value="ARM repeat"/>
    <property type="match status" value="1"/>
</dbReference>
<dbReference type="EMBL" id="GG745353">
    <property type="protein sequence ID" value="KNE67595.1"/>
    <property type="molecule type" value="Genomic_DNA"/>
</dbReference>
<feature type="region of interest" description="Disordered" evidence="8">
    <location>
        <begin position="89"/>
        <end position="110"/>
    </location>
</feature>
<dbReference type="Pfam" id="PF12830">
    <property type="entry name" value="Nipped-B_C"/>
    <property type="match status" value="1"/>
</dbReference>
<evidence type="ECO:0000313" key="10">
    <source>
        <dbReference type="EMBL" id="KNE67595.1"/>
    </source>
</evidence>
<dbReference type="GO" id="GO:0071169">
    <property type="term" value="P:establishment of protein localization to chromatin"/>
    <property type="evidence" value="ECO:0007669"/>
    <property type="project" value="TreeGrafter"/>
</dbReference>
<dbReference type="InterPro" id="IPR026003">
    <property type="entry name" value="Cohesin_HEAT"/>
</dbReference>
<dbReference type="GO" id="GO:0003682">
    <property type="term" value="F:chromatin binding"/>
    <property type="evidence" value="ECO:0007669"/>
    <property type="project" value="TreeGrafter"/>
</dbReference>
<dbReference type="GO" id="GO:0061775">
    <property type="term" value="F:cohesin loader activity"/>
    <property type="evidence" value="ECO:0007669"/>
    <property type="project" value="InterPro"/>
</dbReference>
<keyword evidence="11" id="KW-1185">Reference proteome</keyword>
<feature type="repeat" description="HEAT" evidence="6">
    <location>
        <begin position="658"/>
        <end position="696"/>
    </location>
</feature>
<comment type="similarity">
    <text evidence="2 7">Belongs to the SCC2/Nipped-B family.</text>
</comment>
<name>A0A0L0SYW4_ALLM3</name>
<organism evidence="10 11">
    <name type="scientific">Allomyces macrogynus (strain ATCC 38327)</name>
    <name type="common">Allomyces javanicus var. macrogynus</name>
    <dbReference type="NCBI Taxonomy" id="578462"/>
    <lineage>
        <taxon>Eukaryota</taxon>
        <taxon>Fungi</taxon>
        <taxon>Fungi incertae sedis</taxon>
        <taxon>Blastocladiomycota</taxon>
        <taxon>Blastocladiomycetes</taxon>
        <taxon>Blastocladiales</taxon>
        <taxon>Blastocladiaceae</taxon>
        <taxon>Allomyces</taxon>
    </lineage>
</organism>
<dbReference type="GO" id="GO:1990414">
    <property type="term" value="P:replication-born double-strand break repair via sister chromatid exchange"/>
    <property type="evidence" value="ECO:0007669"/>
    <property type="project" value="TreeGrafter"/>
</dbReference>
<evidence type="ECO:0000256" key="4">
    <source>
        <dbReference type="ARBA" id="ARBA00023242"/>
    </source>
</evidence>
<dbReference type="InterPro" id="IPR011989">
    <property type="entry name" value="ARM-like"/>
</dbReference>
<feature type="region of interest" description="Disordered" evidence="8">
    <location>
        <begin position="515"/>
        <end position="543"/>
    </location>
</feature>
<comment type="subcellular location">
    <subcellularLocation>
        <location evidence="1 7">Nucleus</location>
    </subcellularLocation>
</comment>
<accession>A0A0L0SYW4</accession>
<evidence type="ECO:0000256" key="6">
    <source>
        <dbReference type="PROSITE-ProRule" id="PRU00103"/>
    </source>
</evidence>
<feature type="domain" description="Sister chromatid cohesion C-terminal" evidence="9">
    <location>
        <begin position="1142"/>
        <end position="1356"/>
    </location>
</feature>
<dbReference type="InterPro" id="IPR033031">
    <property type="entry name" value="Scc2/Nipped-B"/>
</dbReference>
<proteinExistence type="inferred from homology"/>